<gene>
    <name evidence="6" type="primary">40</name>
    <name evidence="6" type="ORF">SEA_CELIA_40</name>
</gene>
<keyword evidence="1" id="KW-0479">Metal-binding</keyword>
<dbReference type="PANTHER" id="PTHR30313">
    <property type="entry name" value="DNA PRIMASE"/>
    <property type="match status" value="1"/>
</dbReference>
<keyword evidence="2" id="KW-0863">Zinc-finger</keyword>
<dbReference type="GO" id="GO:0003677">
    <property type="term" value="F:DNA binding"/>
    <property type="evidence" value="ECO:0007669"/>
    <property type="project" value="InterPro"/>
</dbReference>
<dbReference type="InterPro" id="IPR050219">
    <property type="entry name" value="DnaG_primase"/>
</dbReference>
<evidence type="ECO:0000256" key="3">
    <source>
        <dbReference type="ARBA" id="ARBA00022833"/>
    </source>
</evidence>
<dbReference type="Proteomes" id="UP000317273">
    <property type="component" value="Segment"/>
</dbReference>
<sequence>MTFSWREPGQAKKTTRRFDDDDTKPLLTAVFDHYGVEYDANRTTGMTHCPLHEDRTPSMSFNTDKGLWRCHSCGEGGDSYSLLMTKEGTDFRGARAVAASLQLAEGSTGGGDEQLSGSRYGGRRAVPRKPGDRAGGGGYVPSWRGR</sequence>
<evidence type="ECO:0000256" key="1">
    <source>
        <dbReference type="ARBA" id="ARBA00022723"/>
    </source>
</evidence>
<proteinExistence type="predicted"/>
<reference evidence="6 7" key="1">
    <citation type="submission" date="2019-06" db="EMBL/GenBank/DDBJ databases">
        <authorList>
            <person name="Lopez J."/>
            <person name="Ball K.N."/>
            <person name="Bhuiyan S."/>
            <person name="Nayek S."/>
            <person name="Sivoravong A."/>
            <person name="Hughes L.E."/>
            <person name="Garlena R.A."/>
            <person name="Russell D.A."/>
            <person name="Pope W.H."/>
            <person name="Jacobs-Sera D."/>
            <person name="Hatfull G.F."/>
        </authorList>
    </citation>
    <scope>NUCLEOTIDE SEQUENCE [LARGE SCALE GENOMIC DNA]</scope>
</reference>
<dbReference type="SMART" id="SM00400">
    <property type="entry name" value="ZnF_CHCC"/>
    <property type="match status" value="1"/>
</dbReference>
<dbReference type="GO" id="GO:0008270">
    <property type="term" value="F:zinc ion binding"/>
    <property type="evidence" value="ECO:0007669"/>
    <property type="project" value="UniProtKB-KW"/>
</dbReference>
<evidence type="ECO:0000259" key="5">
    <source>
        <dbReference type="SMART" id="SM00400"/>
    </source>
</evidence>
<organism evidence="6 7">
    <name type="scientific">Streptomyces phage Celia</name>
    <dbReference type="NCBI Taxonomy" id="2590946"/>
    <lineage>
        <taxon>Viruses</taxon>
        <taxon>Duplodnaviria</taxon>
        <taxon>Heunggongvirae</taxon>
        <taxon>Uroviricota</taxon>
        <taxon>Caudoviricetes</taxon>
        <taxon>Arquatrovirinae</taxon>
        <taxon>Celiavirus</taxon>
        <taxon>Celiavirus celia</taxon>
    </lineage>
</organism>
<keyword evidence="7" id="KW-1185">Reference proteome</keyword>
<protein>
    <submittedName>
        <fullName evidence="6">DNA primase</fullName>
    </submittedName>
</protein>
<dbReference type="GO" id="GO:0006269">
    <property type="term" value="P:DNA replication, synthesis of primer"/>
    <property type="evidence" value="ECO:0007669"/>
    <property type="project" value="TreeGrafter"/>
</dbReference>
<dbReference type="KEGG" id="vg:64470521"/>
<dbReference type="EMBL" id="MN062705">
    <property type="protein sequence ID" value="QDP44243.1"/>
    <property type="molecule type" value="Genomic_DNA"/>
</dbReference>
<evidence type="ECO:0000256" key="2">
    <source>
        <dbReference type="ARBA" id="ARBA00022771"/>
    </source>
</evidence>
<dbReference type="Pfam" id="PF01807">
    <property type="entry name" value="Zn_ribbon_DnaG"/>
    <property type="match status" value="1"/>
</dbReference>
<dbReference type="GO" id="GO:0003899">
    <property type="term" value="F:DNA-directed RNA polymerase activity"/>
    <property type="evidence" value="ECO:0007669"/>
    <property type="project" value="InterPro"/>
</dbReference>
<evidence type="ECO:0000313" key="6">
    <source>
        <dbReference type="EMBL" id="QDP44243.1"/>
    </source>
</evidence>
<feature type="domain" description="Zinc finger CHC2-type" evidence="5">
    <location>
        <begin position="49"/>
        <end position="99"/>
    </location>
</feature>
<dbReference type="PANTHER" id="PTHR30313:SF2">
    <property type="entry name" value="DNA PRIMASE"/>
    <property type="match status" value="1"/>
</dbReference>
<accession>A0A516KRH7</accession>
<dbReference type="InterPro" id="IPR036977">
    <property type="entry name" value="DNA_primase_Znf_CHC2"/>
</dbReference>
<dbReference type="Gene3D" id="3.90.580.10">
    <property type="entry name" value="Zinc finger, CHC2-type domain"/>
    <property type="match status" value="1"/>
</dbReference>
<name>A0A516KRH7_9CAUD</name>
<evidence type="ECO:0000313" key="7">
    <source>
        <dbReference type="Proteomes" id="UP000317273"/>
    </source>
</evidence>
<dbReference type="InterPro" id="IPR002694">
    <property type="entry name" value="Znf_CHC2"/>
</dbReference>
<keyword evidence="3" id="KW-0862">Zinc</keyword>
<dbReference type="RefSeq" id="YP_010054604.1">
    <property type="nucleotide sequence ID" value="NC_054655.1"/>
</dbReference>
<dbReference type="SUPFAM" id="SSF57783">
    <property type="entry name" value="Zinc beta-ribbon"/>
    <property type="match status" value="1"/>
</dbReference>
<feature type="region of interest" description="Disordered" evidence="4">
    <location>
        <begin position="104"/>
        <end position="146"/>
    </location>
</feature>
<evidence type="ECO:0000256" key="4">
    <source>
        <dbReference type="SAM" id="MobiDB-lite"/>
    </source>
</evidence>
<dbReference type="GeneID" id="64470521"/>